<sequence>MPSTSVSSFHRSRKHRHRIKPEELRISLLRRKIADAFDIEIFRENLDKYLLGFVLKDGNFVNCMIGSEIVFNNTDVENTLQVLNELQTGLVCYDSTIDVLSSPESILSDSSERICENSHEGAAENPLDVELTAEEEQKEANGIVTLKKFQTLRENVNLFLETLLKIDQPNVVKKVTCRLIALELKIPYSKNSGFGLI</sequence>
<accession>A0AAN9Y694</accession>
<gene>
    <name evidence="1" type="ORF">V9T40_010055</name>
</gene>
<name>A0AAN9Y694_9HEMI</name>
<reference evidence="1 2" key="1">
    <citation type="submission" date="2024-03" db="EMBL/GenBank/DDBJ databases">
        <title>Adaptation during the transition from Ophiocordyceps entomopathogen to insect associate is accompanied by gene loss and intensified selection.</title>
        <authorList>
            <person name="Ward C.M."/>
            <person name="Onetto C.A."/>
            <person name="Borneman A.R."/>
        </authorList>
    </citation>
    <scope>NUCLEOTIDE SEQUENCE [LARGE SCALE GENOMIC DNA]</scope>
    <source>
        <strain evidence="1">AWRI1</strain>
        <tissue evidence="1">Single Adult Female</tissue>
    </source>
</reference>
<comment type="caution">
    <text evidence="1">The sequence shown here is derived from an EMBL/GenBank/DDBJ whole genome shotgun (WGS) entry which is preliminary data.</text>
</comment>
<evidence type="ECO:0000313" key="2">
    <source>
        <dbReference type="Proteomes" id="UP001367676"/>
    </source>
</evidence>
<proteinExistence type="predicted"/>
<dbReference type="Proteomes" id="UP001367676">
    <property type="component" value="Unassembled WGS sequence"/>
</dbReference>
<keyword evidence="2" id="KW-1185">Reference proteome</keyword>
<organism evidence="1 2">
    <name type="scientific">Parthenolecanium corni</name>
    <dbReference type="NCBI Taxonomy" id="536013"/>
    <lineage>
        <taxon>Eukaryota</taxon>
        <taxon>Metazoa</taxon>
        <taxon>Ecdysozoa</taxon>
        <taxon>Arthropoda</taxon>
        <taxon>Hexapoda</taxon>
        <taxon>Insecta</taxon>
        <taxon>Pterygota</taxon>
        <taxon>Neoptera</taxon>
        <taxon>Paraneoptera</taxon>
        <taxon>Hemiptera</taxon>
        <taxon>Sternorrhyncha</taxon>
        <taxon>Coccoidea</taxon>
        <taxon>Coccidae</taxon>
        <taxon>Parthenolecanium</taxon>
    </lineage>
</organism>
<evidence type="ECO:0000313" key="1">
    <source>
        <dbReference type="EMBL" id="KAK7597830.1"/>
    </source>
</evidence>
<dbReference type="EMBL" id="JBBCAQ010000017">
    <property type="protein sequence ID" value="KAK7597830.1"/>
    <property type="molecule type" value="Genomic_DNA"/>
</dbReference>
<dbReference type="AlphaFoldDB" id="A0AAN9Y694"/>
<protein>
    <submittedName>
        <fullName evidence="1">Uncharacterized protein</fullName>
    </submittedName>
</protein>